<dbReference type="EMBL" id="KI632154">
    <property type="protein sequence ID" value="EYU23750.1"/>
    <property type="molecule type" value="Genomic_DNA"/>
</dbReference>
<sequence>IRQRMVPYKSRWSLKEDRLLTSLVDRHGPGKWDFLAQHIKGRTGKSCRLRWINQLNPRLDRAPFSDEEQRRLLQLHERYGNKWSMIVCHFPGRTDNHVKNTYHSLVGSRYVKGSGGQSSSGIVLKPKPRRGALPAARYFTRPTVPVGSQSSNVSCQGNNYSGFADPASPAMSNSVSVANVCPNNQGICCGDSVTSDAKSAALYRAPQPQQGVGIRTYQFIDFLGIGNSE</sequence>
<evidence type="ECO:0000313" key="8">
    <source>
        <dbReference type="Proteomes" id="UP000030748"/>
    </source>
</evidence>
<protein>
    <recommendedName>
        <fullName evidence="9">MYB transcription factor</fullName>
    </recommendedName>
</protein>
<dbReference type="eggNOG" id="KOG0048">
    <property type="taxonomic scope" value="Eukaryota"/>
</dbReference>
<dbReference type="Pfam" id="PF13921">
    <property type="entry name" value="Myb_DNA-bind_6"/>
    <property type="match status" value="1"/>
</dbReference>
<dbReference type="GO" id="GO:0000981">
    <property type="term" value="F:DNA-binding transcription factor activity, RNA polymerase II-specific"/>
    <property type="evidence" value="ECO:0000318"/>
    <property type="project" value="GO_Central"/>
</dbReference>
<dbReference type="PROSITE" id="PS50090">
    <property type="entry name" value="MYB_LIKE"/>
    <property type="match status" value="2"/>
</dbReference>
<feature type="domain" description="HTH myb-type" evidence="6">
    <location>
        <begin position="9"/>
        <end position="59"/>
    </location>
</feature>
<dbReference type="Proteomes" id="UP000030748">
    <property type="component" value="Unassembled WGS sequence"/>
</dbReference>
<dbReference type="CDD" id="cd00167">
    <property type="entry name" value="SANT"/>
    <property type="match status" value="2"/>
</dbReference>
<name>A0A022QB53_ERYGU</name>
<evidence type="ECO:0000256" key="3">
    <source>
        <dbReference type="ARBA" id="ARBA00023125"/>
    </source>
</evidence>
<dbReference type="AlphaFoldDB" id="A0A022QB53"/>
<reference evidence="7 8" key="1">
    <citation type="journal article" date="2013" name="Proc. Natl. Acad. Sci. U.S.A.">
        <title>Fine-scale variation in meiotic recombination in Mimulus inferred from population shotgun sequencing.</title>
        <authorList>
            <person name="Hellsten U."/>
            <person name="Wright K.M."/>
            <person name="Jenkins J."/>
            <person name="Shu S."/>
            <person name="Yuan Y."/>
            <person name="Wessler S.R."/>
            <person name="Schmutz J."/>
            <person name="Willis J.H."/>
            <person name="Rokhsar D.S."/>
        </authorList>
    </citation>
    <scope>NUCLEOTIDE SEQUENCE [LARGE SCALE GENOMIC DNA]</scope>
    <source>
        <strain evidence="8">cv. DUN x IM62</strain>
    </source>
</reference>
<evidence type="ECO:0000256" key="1">
    <source>
        <dbReference type="ARBA" id="ARBA00004123"/>
    </source>
</evidence>
<dbReference type="PANTHER" id="PTHR45614">
    <property type="entry name" value="MYB PROTEIN-RELATED"/>
    <property type="match status" value="1"/>
</dbReference>
<feature type="non-terminal residue" evidence="7">
    <location>
        <position position="1"/>
    </location>
</feature>
<keyword evidence="3" id="KW-0238">DNA-binding</keyword>
<dbReference type="FunFam" id="1.10.10.60:FF:000010">
    <property type="entry name" value="Transcriptional activator Myb isoform A"/>
    <property type="match status" value="1"/>
</dbReference>
<evidence type="ECO:0000256" key="2">
    <source>
        <dbReference type="ARBA" id="ARBA00022737"/>
    </source>
</evidence>
<keyword evidence="8" id="KW-1185">Reference proteome</keyword>
<gene>
    <name evidence="7" type="ORF">MIMGU_mgv1a021390mg</name>
</gene>
<accession>A0A022QB53</accession>
<evidence type="ECO:0008006" key="9">
    <source>
        <dbReference type="Google" id="ProtNLM"/>
    </source>
</evidence>
<feature type="domain" description="Myb-like" evidence="5">
    <location>
        <begin position="56"/>
        <end position="106"/>
    </location>
</feature>
<dbReference type="GO" id="GO:0005634">
    <property type="term" value="C:nucleus"/>
    <property type="evidence" value="ECO:0000318"/>
    <property type="project" value="GO_Central"/>
</dbReference>
<dbReference type="InterPro" id="IPR050560">
    <property type="entry name" value="MYB_TF"/>
</dbReference>
<keyword evidence="4" id="KW-0539">Nucleus</keyword>
<proteinExistence type="predicted"/>
<evidence type="ECO:0000259" key="5">
    <source>
        <dbReference type="PROSITE" id="PS50090"/>
    </source>
</evidence>
<dbReference type="STRING" id="4155.A0A022QB53"/>
<dbReference type="SUPFAM" id="SSF46689">
    <property type="entry name" value="Homeodomain-like"/>
    <property type="match status" value="1"/>
</dbReference>
<dbReference type="Gene3D" id="1.10.10.60">
    <property type="entry name" value="Homeodomain-like"/>
    <property type="match status" value="2"/>
</dbReference>
<dbReference type="SMART" id="SM00717">
    <property type="entry name" value="SANT"/>
    <property type="match status" value="2"/>
</dbReference>
<organism evidence="7 8">
    <name type="scientific">Erythranthe guttata</name>
    <name type="common">Yellow monkey flower</name>
    <name type="synonym">Mimulus guttatus</name>
    <dbReference type="NCBI Taxonomy" id="4155"/>
    <lineage>
        <taxon>Eukaryota</taxon>
        <taxon>Viridiplantae</taxon>
        <taxon>Streptophyta</taxon>
        <taxon>Embryophyta</taxon>
        <taxon>Tracheophyta</taxon>
        <taxon>Spermatophyta</taxon>
        <taxon>Magnoliopsida</taxon>
        <taxon>eudicotyledons</taxon>
        <taxon>Gunneridae</taxon>
        <taxon>Pentapetalae</taxon>
        <taxon>asterids</taxon>
        <taxon>lamiids</taxon>
        <taxon>Lamiales</taxon>
        <taxon>Phrymaceae</taxon>
        <taxon>Erythranthe</taxon>
    </lineage>
</organism>
<evidence type="ECO:0000259" key="6">
    <source>
        <dbReference type="PROSITE" id="PS51294"/>
    </source>
</evidence>
<feature type="domain" description="HTH myb-type" evidence="6">
    <location>
        <begin position="61"/>
        <end position="110"/>
    </location>
</feature>
<dbReference type="PANTHER" id="PTHR45614:SF264">
    <property type="entry name" value="HOMEODOMAIN-RELATED"/>
    <property type="match status" value="1"/>
</dbReference>
<dbReference type="InterPro" id="IPR009057">
    <property type="entry name" value="Homeodomain-like_sf"/>
</dbReference>
<keyword evidence="2" id="KW-0677">Repeat</keyword>
<dbReference type="InterPro" id="IPR001005">
    <property type="entry name" value="SANT/Myb"/>
</dbReference>
<evidence type="ECO:0000256" key="4">
    <source>
        <dbReference type="ARBA" id="ARBA00023242"/>
    </source>
</evidence>
<feature type="domain" description="Myb-like" evidence="5">
    <location>
        <begin position="9"/>
        <end position="55"/>
    </location>
</feature>
<evidence type="ECO:0000313" key="7">
    <source>
        <dbReference type="EMBL" id="EYU23750.1"/>
    </source>
</evidence>
<comment type="subcellular location">
    <subcellularLocation>
        <location evidence="1">Nucleus</location>
    </subcellularLocation>
</comment>
<dbReference type="InterPro" id="IPR017930">
    <property type="entry name" value="Myb_dom"/>
</dbReference>
<dbReference type="PROSITE" id="PS51294">
    <property type="entry name" value="HTH_MYB"/>
    <property type="match status" value="2"/>
</dbReference>
<dbReference type="GO" id="GO:0000978">
    <property type="term" value="F:RNA polymerase II cis-regulatory region sequence-specific DNA binding"/>
    <property type="evidence" value="ECO:0000318"/>
    <property type="project" value="GO_Central"/>
</dbReference>
<dbReference type="GO" id="GO:0006355">
    <property type="term" value="P:regulation of DNA-templated transcription"/>
    <property type="evidence" value="ECO:0000318"/>
    <property type="project" value="GO_Central"/>
</dbReference>